<keyword evidence="5" id="KW-0804">Transcription</keyword>
<comment type="caution">
    <text evidence="9">The sequence shown here is derived from an EMBL/GenBank/DDBJ whole genome shotgun (WGS) entry which is preliminary data.</text>
</comment>
<feature type="compositionally biased region" description="Low complexity" evidence="7">
    <location>
        <begin position="617"/>
        <end position="649"/>
    </location>
</feature>
<evidence type="ECO:0000256" key="1">
    <source>
        <dbReference type="ARBA" id="ARBA00004123"/>
    </source>
</evidence>
<feature type="region of interest" description="Disordered" evidence="7">
    <location>
        <begin position="346"/>
        <end position="398"/>
    </location>
</feature>
<feature type="compositionally biased region" description="Polar residues" evidence="7">
    <location>
        <begin position="667"/>
        <end position="688"/>
    </location>
</feature>
<keyword evidence="10" id="KW-1185">Reference proteome</keyword>
<dbReference type="Pfam" id="PF16014">
    <property type="entry name" value="SAP130_C"/>
    <property type="match status" value="1"/>
</dbReference>
<keyword evidence="4" id="KW-0805">Transcription regulation</keyword>
<feature type="compositionally biased region" description="Basic and acidic residues" evidence="7">
    <location>
        <begin position="1"/>
        <end position="13"/>
    </location>
</feature>
<evidence type="ECO:0000256" key="4">
    <source>
        <dbReference type="ARBA" id="ARBA00023015"/>
    </source>
</evidence>
<accession>A0ABN8QYU4</accession>
<evidence type="ECO:0000256" key="5">
    <source>
        <dbReference type="ARBA" id="ARBA00023163"/>
    </source>
</evidence>
<evidence type="ECO:0000256" key="6">
    <source>
        <dbReference type="ARBA" id="ARBA00023242"/>
    </source>
</evidence>
<dbReference type="InterPro" id="IPR024137">
    <property type="entry name" value="His_deAcase_cplx_SAP130"/>
</dbReference>
<feature type="compositionally biased region" description="Polar residues" evidence="7">
    <location>
        <begin position="365"/>
        <end position="388"/>
    </location>
</feature>
<dbReference type="InterPro" id="IPR031963">
    <property type="entry name" value="SAP130_C"/>
</dbReference>
<proteinExistence type="inferred from homology"/>
<feature type="region of interest" description="Disordered" evidence="7">
    <location>
        <begin position="138"/>
        <end position="212"/>
    </location>
</feature>
<dbReference type="PANTHER" id="PTHR13497">
    <property type="entry name" value="HISTONE DEACETYLASE COMPLEX SUBUNIT SAP130"/>
    <property type="match status" value="1"/>
</dbReference>
<dbReference type="Proteomes" id="UP001159405">
    <property type="component" value="Unassembled WGS sequence"/>
</dbReference>
<feature type="region of interest" description="Disordered" evidence="7">
    <location>
        <begin position="595"/>
        <end position="743"/>
    </location>
</feature>
<reference evidence="9 10" key="1">
    <citation type="submission" date="2022-05" db="EMBL/GenBank/DDBJ databases">
        <authorList>
            <consortium name="Genoscope - CEA"/>
            <person name="William W."/>
        </authorList>
    </citation>
    <scope>NUCLEOTIDE SEQUENCE [LARGE SCALE GENOMIC DNA]</scope>
</reference>
<sequence>MSYPAEDRHERDVVGGPSRNPAQDMEKHEKSKVLAANPGATLSGPESSGFHRTQMDQANLKIGKPLQNRPIAPASGTLAGIIPGGHLTPGLVASGMQAFGAGHPLLAASMMRLPQPAFSHVPAGAAAGAALAGVTPRNTSLRTPSVPHPVKPLGLSSQTHASGGQSQTHAPTTTTGSSRPSSPGASTPHLATAAAATSVNQPGSDHKPGELRDARPAMMPELARRGASPTVQPMGTSPHPPVSVGGKVINIVPSAAHPPTHQTPKAAVPTLPSHHPSSAHSTAVGVSSVSNSMPHMPSPGTGMSGHSQQSKMVPSNAVSVTPAAILTSTAKLYTPAHHLAFTAPRPAPISSSETTMNPADHSRLTKPSGSASPATVSSHQTSSMSTVPHMTGPALSSVVGGESRMDRAHQAIPPFPYHHPGMAGMAGMAGLFYQDALSVHPSIAHAQYHQQFGAMQSLARSQQSVATSAAAAAAAAQVAAAAGVNPMQIMEHPRLIFQPTAAAALGVGASGIASLTGSETPATAGIMDIGAATAGLYSVPIFNVPPSAGMQAAAQLSAPNPNATSPRPSILRKRTSEGLRKPPSQVPFSAEMLVSNQSEAAASPRSDSTLSAPQSTQNSPKPSSESGSQSNEPAVTTASVTTTESPAVTQTAPVSPNKVKREPSSEGAPTSAAQTTADMNGTVTTAPSTPLLANVTAASGDAASPRKKPRKQNVVATEDKYGSNVNMEPDSPTDEEKQSKPDEADEELKFILLKRPKISIVANYKINTKAAHNHFQRYSDVKVKEERKPSIQEIASQKGIVQRANGWRVQHIAGQIDELITAEQEVLKKLGDLREKIPKPKPGQKTKFQDDVVMLNELLQGNIQRSQLVVEQLGDSRKSMVKVLDHRPRVIEIIQKQMNKRNPKKKSQ</sequence>
<evidence type="ECO:0000256" key="7">
    <source>
        <dbReference type="SAM" id="MobiDB-lite"/>
    </source>
</evidence>
<evidence type="ECO:0000313" key="9">
    <source>
        <dbReference type="EMBL" id="CAH3172224.1"/>
    </source>
</evidence>
<comment type="similarity">
    <text evidence="2">Belongs to the SAP130 family.</text>
</comment>
<feature type="compositionally biased region" description="Polar residues" evidence="7">
    <location>
        <begin position="155"/>
        <end position="169"/>
    </location>
</feature>
<feature type="region of interest" description="Disordered" evidence="7">
    <location>
        <begin position="253"/>
        <end position="311"/>
    </location>
</feature>
<evidence type="ECO:0000313" key="10">
    <source>
        <dbReference type="Proteomes" id="UP001159405"/>
    </source>
</evidence>
<feature type="compositionally biased region" description="Polar residues" evidence="7">
    <location>
        <begin position="284"/>
        <end position="293"/>
    </location>
</feature>
<feature type="region of interest" description="Disordered" evidence="7">
    <location>
        <begin position="1"/>
        <end position="51"/>
    </location>
</feature>
<dbReference type="PANTHER" id="PTHR13497:SF3">
    <property type="entry name" value="HISTONE DEACETYLASE COMPLEX SUBUNIT SAP130"/>
    <property type="match status" value="1"/>
</dbReference>
<organism evidence="9 10">
    <name type="scientific">Porites lobata</name>
    <dbReference type="NCBI Taxonomy" id="104759"/>
    <lineage>
        <taxon>Eukaryota</taxon>
        <taxon>Metazoa</taxon>
        <taxon>Cnidaria</taxon>
        <taxon>Anthozoa</taxon>
        <taxon>Hexacorallia</taxon>
        <taxon>Scleractinia</taxon>
        <taxon>Fungiina</taxon>
        <taxon>Poritidae</taxon>
        <taxon>Porites</taxon>
    </lineage>
</organism>
<evidence type="ECO:0000259" key="8">
    <source>
        <dbReference type="Pfam" id="PF16014"/>
    </source>
</evidence>
<evidence type="ECO:0000256" key="2">
    <source>
        <dbReference type="ARBA" id="ARBA00007859"/>
    </source>
</evidence>
<gene>
    <name evidence="9" type="ORF">PLOB_00012830</name>
</gene>
<dbReference type="EMBL" id="CALNXK010000171">
    <property type="protein sequence ID" value="CAH3172224.1"/>
    <property type="molecule type" value="Genomic_DNA"/>
</dbReference>
<feature type="compositionally biased region" description="Polar residues" evidence="7">
    <location>
        <begin position="595"/>
        <end position="616"/>
    </location>
</feature>
<name>A0ABN8QYU4_9CNID</name>
<evidence type="ECO:0000256" key="3">
    <source>
        <dbReference type="ARBA" id="ARBA00022491"/>
    </source>
</evidence>
<comment type="subcellular location">
    <subcellularLocation>
        <location evidence="1">Nucleus</location>
    </subcellularLocation>
</comment>
<feature type="domain" description="Histone deacetylase complex subunit SAP130 C-terminal" evidence="8">
    <location>
        <begin position="638"/>
        <end position="894"/>
    </location>
</feature>
<feature type="compositionally biased region" description="Low complexity" evidence="7">
    <location>
        <begin position="170"/>
        <end position="197"/>
    </location>
</feature>
<protein>
    <recommendedName>
        <fullName evidence="8">Histone deacetylase complex subunit SAP130 C-terminal domain-containing protein</fullName>
    </recommendedName>
</protein>
<keyword evidence="6" id="KW-0539">Nucleus</keyword>
<feature type="compositionally biased region" description="Low complexity" evidence="7">
    <location>
        <begin position="269"/>
        <end position="283"/>
    </location>
</feature>
<keyword evidence="3" id="KW-0678">Repressor</keyword>